<dbReference type="PROSITE" id="PS50023">
    <property type="entry name" value="LIM_DOMAIN_2"/>
    <property type="match status" value="1"/>
</dbReference>
<proteinExistence type="predicted"/>
<dbReference type="GO" id="GO:0008270">
    <property type="term" value="F:zinc ion binding"/>
    <property type="evidence" value="ECO:0007669"/>
    <property type="project" value="InterPro"/>
</dbReference>
<dbReference type="Pfam" id="PF00412">
    <property type="entry name" value="LIM"/>
    <property type="match status" value="1"/>
</dbReference>
<dbReference type="Gene3D" id="2.10.110.10">
    <property type="entry name" value="Cysteine Rich Protein"/>
    <property type="match status" value="1"/>
</dbReference>
<protein>
    <submittedName>
        <fullName evidence="8">Uncharacterized protein</fullName>
    </submittedName>
</protein>
<evidence type="ECO:0000256" key="5">
    <source>
        <dbReference type="PROSITE-ProRule" id="PRU00125"/>
    </source>
</evidence>
<evidence type="ECO:0000259" key="6">
    <source>
        <dbReference type="PROSITE" id="PS50023"/>
    </source>
</evidence>
<dbReference type="PROSITE" id="PS00478">
    <property type="entry name" value="LIM_DOMAIN_1"/>
    <property type="match status" value="1"/>
</dbReference>
<feature type="domain" description="PET" evidence="7">
    <location>
        <begin position="64"/>
        <end position="174"/>
    </location>
</feature>
<keyword evidence="1 5" id="KW-0479">Metal-binding</keyword>
<dbReference type="OrthoDB" id="10069167at2759"/>
<dbReference type="InterPro" id="IPR047120">
    <property type="entry name" value="Pk/Esn/Tes"/>
</dbReference>
<evidence type="ECO:0000256" key="2">
    <source>
        <dbReference type="ARBA" id="ARBA00022737"/>
    </source>
</evidence>
<feature type="domain" description="LIM zinc-binding" evidence="6">
    <location>
        <begin position="172"/>
        <end position="236"/>
    </location>
</feature>
<keyword evidence="9" id="KW-1185">Reference proteome</keyword>
<comment type="caution">
    <text evidence="8">The sequence shown here is derived from an EMBL/GenBank/DDBJ whole genome shotgun (WGS) entry which is preliminary data.</text>
</comment>
<name>A0A834II78_RHYFE</name>
<dbReference type="Proteomes" id="UP000625711">
    <property type="component" value="Unassembled WGS sequence"/>
</dbReference>
<dbReference type="Pfam" id="PF06297">
    <property type="entry name" value="PET"/>
    <property type="match status" value="1"/>
</dbReference>
<reference evidence="8" key="1">
    <citation type="submission" date="2020-08" db="EMBL/GenBank/DDBJ databases">
        <title>Genome sequencing and assembly of the red palm weevil Rhynchophorus ferrugineus.</title>
        <authorList>
            <person name="Dias G.B."/>
            <person name="Bergman C.M."/>
            <person name="Manee M."/>
        </authorList>
    </citation>
    <scope>NUCLEOTIDE SEQUENCE</scope>
    <source>
        <strain evidence="8">AA-2017</strain>
        <tissue evidence="8">Whole larva</tissue>
    </source>
</reference>
<dbReference type="EMBL" id="JAACXV010000358">
    <property type="protein sequence ID" value="KAF7279517.1"/>
    <property type="molecule type" value="Genomic_DNA"/>
</dbReference>
<keyword evidence="3 5" id="KW-0862">Zinc</keyword>
<dbReference type="SUPFAM" id="SSF57716">
    <property type="entry name" value="Glucocorticoid receptor-like (DNA-binding domain)"/>
    <property type="match status" value="1"/>
</dbReference>
<evidence type="ECO:0000256" key="4">
    <source>
        <dbReference type="ARBA" id="ARBA00023038"/>
    </source>
</evidence>
<evidence type="ECO:0000313" key="9">
    <source>
        <dbReference type="Proteomes" id="UP000625711"/>
    </source>
</evidence>
<evidence type="ECO:0000259" key="7">
    <source>
        <dbReference type="PROSITE" id="PS51303"/>
    </source>
</evidence>
<dbReference type="InterPro" id="IPR010442">
    <property type="entry name" value="PET_domain"/>
</dbReference>
<dbReference type="SMART" id="SM00132">
    <property type="entry name" value="LIM"/>
    <property type="match status" value="1"/>
</dbReference>
<dbReference type="PANTHER" id="PTHR24211:SF37">
    <property type="entry name" value="PROTEIN ESPINAS-LIKE PROTEIN"/>
    <property type="match status" value="1"/>
</dbReference>
<dbReference type="PROSITE" id="PS51303">
    <property type="entry name" value="PET"/>
    <property type="match status" value="1"/>
</dbReference>
<dbReference type="PANTHER" id="PTHR24211">
    <property type="entry name" value="LIM DOMAIN-CONTAINING PROTEIN"/>
    <property type="match status" value="1"/>
</dbReference>
<gene>
    <name evidence="8" type="ORF">GWI33_007099</name>
</gene>
<accession>A0A834II78</accession>
<dbReference type="CDD" id="cd09830">
    <property type="entry name" value="PET_LIMPETin_LIM-9"/>
    <property type="match status" value="1"/>
</dbReference>
<dbReference type="AlphaFoldDB" id="A0A834II78"/>
<organism evidence="8 9">
    <name type="scientific">Rhynchophorus ferrugineus</name>
    <name type="common">Red palm weevil</name>
    <name type="synonym">Curculio ferrugineus</name>
    <dbReference type="NCBI Taxonomy" id="354439"/>
    <lineage>
        <taxon>Eukaryota</taxon>
        <taxon>Metazoa</taxon>
        <taxon>Ecdysozoa</taxon>
        <taxon>Arthropoda</taxon>
        <taxon>Hexapoda</taxon>
        <taxon>Insecta</taxon>
        <taxon>Pterygota</taxon>
        <taxon>Neoptera</taxon>
        <taxon>Endopterygota</taxon>
        <taxon>Coleoptera</taxon>
        <taxon>Polyphaga</taxon>
        <taxon>Cucujiformia</taxon>
        <taxon>Curculionidae</taxon>
        <taxon>Dryophthorinae</taxon>
        <taxon>Rhynchophorus</taxon>
    </lineage>
</organism>
<evidence type="ECO:0000256" key="3">
    <source>
        <dbReference type="ARBA" id="ARBA00022833"/>
    </source>
</evidence>
<dbReference type="InterPro" id="IPR001781">
    <property type="entry name" value="Znf_LIM"/>
</dbReference>
<evidence type="ECO:0000256" key="1">
    <source>
        <dbReference type="ARBA" id="ARBA00022723"/>
    </source>
</evidence>
<evidence type="ECO:0000313" key="8">
    <source>
        <dbReference type="EMBL" id="KAF7279517.1"/>
    </source>
</evidence>
<keyword evidence="2" id="KW-0677">Repeat</keyword>
<keyword evidence="4 5" id="KW-0440">LIM domain</keyword>
<sequence length="245" mass="27186">MLVSRITNESLSIDDVQIKESDIGQPCTQCNECKEGFKPHVWRKTCKNCKCTRDGHEITTEYGAKSRLGFVGHNGLDARTLGYSFVPPGLTTARQVDQYYSTLPSEEVPKLGSKGEALRLQRIVRQLPKQDLSLSACKFIDSDYETSYKDFVTGRNEVALDVGIAKPSPPNSVCANCSSALSPQQIAVTAPRLGNLVWHPACFKCTTCNDILVDLAYCTFEDEIYCERHYAEKLKPRCAGCDEVS</sequence>